<evidence type="ECO:0000256" key="2">
    <source>
        <dbReference type="SAM" id="MobiDB-lite"/>
    </source>
</evidence>
<keyword evidence="1" id="KW-0862">Zinc</keyword>
<feature type="compositionally biased region" description="Polar residues" evidence="2">
    <location>
        <begin position="195"/>
        <end position="205"/>
    </location>
</feature>
<evidence type="ECO:0000256" key="1">
    <source>
        <dbReference type="PROSITE-ProRule" id="PRU00047"/>
    </source>
</evidence>
<dbReference type="InterPro" id="IPR040256">
    <property type="entry name" value="At4g02000-like"/>
</dbReference>
<comment type="caution">
    <text evidence="4">The sequence shown here is derived from an EMBL/GenBank/DDBJ whole genome shotgun (WGS) entry which is preliminary data.</text>
</comment>
<organism evidence="4 5">
    <name type="scientific">Dipteronia dyeriana</name>
    <dbReference type="NCBI Taxonomy" id="168575"/>
    <lineage>
        <taxon>Eukaryota</taxon>
        <taxon>Viridiplantae</taxon>
        <taxon>Streptophyta</taxon>
        <taxon>Embryophyta</taxon>
        <taxon>Tracheophyta</taxon>
        <taxon>Spermatophyta</taxon>
        <taxon>Magnoliopsida</taxon>
        <taxon>eudicotyledons</taxon>
        <taxon>Gunneridae</taxon>
        <taxon>Pentapetalae</taxon>
        <taxon>rosids</taxon>
        <taxon>malvids</taxon>
        <taxon>Sapindales</taxon>
        <taxon>Sapindaceae</taxon>
        <taxon>Hippocastanoideae</taxon>
        <taxon>Acereae</taxon>
        <taxon>Dipteronia</taxon>
    </lineage>
</organism>
<evidence type="ECO:0000313" key="4">
    <source>
        <dbReference type="EMBL" id="KAK2636452.1"/>
    </source>
</evidence>
<dbReference type="AlphaFoldDB" id="A0AAD9WNA5"/>
<dbReference type="GO" id="GO:0003676">
    <property type="term" value="F:nucleic acid binding"/>
    <property type="evidence" value="ECO:0007669"/>
    <property type="project" value="InterPro"/>
</dbReference>
<evidence type="ECO:0000313" key="5">
    <source>
        <dbReference type="Proteomes" id="UP001280121"/>
    </source>
</evidence>
<sequence length="251" mass="27920">MPIWVRLSKLHMEWIDADLLWRIGGMLDTTYKVDPITESQARGRFTRICVVIDITKPLKGSIDIEDRTIKVEYENLGLICFKCGRIGHSKDLCKEGMGEHSENVDIPSDGGEGNDARCEPFGPWLQVSYGRNERIGNIRNIGGVGVGHKATNRPHGFEVLNEEMEEVSNVVKDQTRAGTQSKTNSSKVLFEISNRGGNLNKQGTNKSKKQMEGSRLSRPTKASKENVDIPGTSDFEAIALKLKEAMEVAME</sequence>
<dbReference type="Pfam" id="PF14392">
    <property type="entry name" value="zf-CCHC_4"/>
    <property type="match status" value="1"/>
</dbReference>
<feature type="domain" description="CCHC-type" evidence="3">
    <location>
        <begin position="80"/>
        <end position="95"/>
    </location>
</feature>
<reference evidence="4" key="1">
    <citation type="journal article" date="2023" name="Plant J.">
        <title>Genome sequences and population genomics provide insights into the demographic history, inbreeding, and mutation load of two 'living fossil' tree species of Dipteronia.</title>
        <authorList>
            <person name="Feng Y."/>
            <person name="Comes H.P."/>
            <person name="Chen J."/>
            <person name="Zhu S."/>
            <person name="Lu R."/>
            <person name="Zhang X."/>
            <person name="Li P."/>
            <person name="Qiu J."/>
            <person name="Olsen K.M."/>
            <person name="Qiu Y."/>
        </authorList>
    </citation>
    <scope>NUCLEOTIDE SEQUENCE</scope>
    <source>
        <strain evidence="4">KIB01</strain>
    </source>
</reference>
<feature type="region of interest" description="Disordered" evidence="2">
    <location>
        <begin position="193"/>
        <end position="230"/>
    </location>
</feature>
<keyword evidence="1" id="KW-0479">Metal-binding</keyword>
<dbReference type="PANTHER" id="PTHR31286">
    <property type="entry name" value="GLYCINE-RICH CELL WALL STRUCTURAL PROTEIN 1.8-LIKE"/>
    <property type="match status" value="1"/>
</dbReference>
<keyword evidence="5" id="KW-1185">Reference proteome</keyword>
<dbReference type="InterPro" id="IPR001878">
    <property type="entry name" value="Znf_CCHC"/>
</dbReference>
<dbReference type="GO" id="GO:0008270">
    <property type="term" value="F:zinc ion binding"/>
    <property type="evidence" value="ECO:0007669"/>
    <property type="project" value="UniProtKB-KW"/>
</dbReference>
<dbReference type="EMBL" id="JANJYI010000009">
    <property type="protein sequence ID" value="KAK2636452.1"/>
    <property type="molecule type" value="Genomic_DNA"/>
</dbReference>
<dbReference type="Proteomes" id="UP001280121">
    <property type="component" value="Unassembled WGS sequence"/>
</dbReference>
<accession>A0AAD9WNA5</accession>
<evidence type="ECO:0000259" key="3">
    <source>
        <dbReference type="PROSITE" id="PS50158"/>
    </source>
</evidence>
<gene>
    <name evidence="4" type="ORF">Ddye_031244</name>
</gene>
<protein>
    <recommendedName>
        <fullName evidence="3">CCHC-type domain-containing protein</fullName>
    </recommendedName>
</protein>
<name>A0AAD9WNA5_9ROSI</name>
<dbReference type="PANTHER" id="PTHR31286:SF99">
    <property type="entry name" value="DUF4283 DOMAIN-CONTAINING PROTEIN"/>
    <property type="match status" value="1"/>
</dbReference>
<dbReference type="InterPro" id="IPR025836">
    <property type="entry name" value="Zn_knuckle_CX2CX4HX4C"/>
</dbReference>
<proteinExistence type="predicted"/>
<dbReference type="PROSITE" id="PS50158">
    <property type="entry name" value="ZF_CCHC"/>
    <property type="match status" value="1"/>
</dbReference>
<keyword evidence="1" id="KW-0863">Zinc-finger</keyword>